<feature type="coiled-coil region" evidence="1">
    <location>
        <begin position="146"/>
        <end position="177"/>
    </location>
</feature>
<reference evidence="2 3" key="1">
    <citation type="submission" date="2020-03" db="EMBL/GenBank/DDBJ databases">
        <title>Genomic Encyclopedia of Type Strains, Phase IV (KMG-IV): sequencing the most valuable type-strain genomes for metagenomic binning, comparative biology and taxonomic classification.</title>
        <authorList>
            <person name="Goeker M."/>
        </authorList>
    </citation>
    <scope>NUCLEOTIDE SEQUENCE [LARGE SCALE GENOMIC DNA]</scope>
    <source>
        <strain evidence="2 3">DSM 105722</strain>
    </source>
</reference>
<gene>
    <name evidence="2" type="ORF">GGR15_001353</name>
</gene>
<dbReference type="Proteomes" id="UP000576368">
    <property type="component" value="Unassembled WGS sequence"/>
</dbReference>
<evidence type="ECO:0000313" key="2">
    <source>
        <dbReference type="EMBL" id="NJC17738.1"/>
    </source>
</evidence>
<protein>
    <submittedName>
        <fullName evidence="2">Uncharacterized protein</fullName>
    </submittedName>
</protein>
<dbReference type="RefSeq" id="WP_168044203.1">
    <property type="nucleotide sequence ID" value="NZ_BMPA01000004.1"/>
</dbReference>
<dbReference type="AlphaFoldDB" id="A0A7X5YC89"/>
<name>A0A7X5YC89_9BACT</name>
<accession>A0A7X5YC89</accession>
<sequence>MMQKWMDDMRQESADDFIQMAKDFAKAERELGVQKWVSISIERVDKNRNREQIFSYDLPREVYERWEWVVNWRRAKLVCKYPKDHVNCYFSFYDKRLGNNPKFISDLKTLASAKAQVTKVQRKIDEYIVYNKANNLFFDEDTDEDLLKAREKLAIKMANVQAAEDRLKQKIKQVKEKTV</sequence>
<organism evidence="2 3">
    <name type="scientific">Butyricimonas paravirosa</name>
    <dbReference type="NCBI Taxonomy" id="1472417"/>
    <lineage>
        <taxon>Bacteria</taxon>
        <taxon>Pseudomonadati</taxon>
        <taxon>Bacteroidota</taxon>
        <taxon>Bacteroidia</taxon>
        <taxon>Bacteroidales</taxon>
        <taxon>Odoribacteraceae</taxon>
        <taxon>Butyricimonas</taxon>
    </lineage>
</organism>
<proteinExistence type="predicted"/>
<keyword evidence="1" id="KW-0175">Coiled coil</keyword>
<evidence type="ECO:0000313" key="3">
    <source>
        <dbReference type="Proteomes" id="UP000576368"/>
    </source>
</evidence>
<comment type="caution">
    <text evidence="2">The sequence shown here is derived from an EMBL/GenBank/DDBJ whole genome shotgun (WGS) entry which is preliminary data.</text>
</comment>
<dbReference type="EMBL" id="JAATLI010000004">
    <property type="protein sequence ID" value="NJC17738.1"/>
    <property type="molecule type" value="Genomic_DNA"/>
</dbReference>
<dbReference type="GeneID" id="86892571"/>
<evidence type="ECO:0000256" key="1">
    <source>
        <dbReference type="SAM" id="Coils"/>
    </source>
</evidence>